<feature type="region of interest" description="Disordered" evidence="1">
    <location>
        <begin position="450"/>
        <end position="491"/>
    </location>
</feature>
<feature type="region of interest" description="Disordered" evidence="1">
    <location>
        <begin position="673"/>
        <end position="749"/>
    </location>
</feature>
<reference evidence="3 4" key="3">
    <citation type="journal article" date="2017" name="G3 (Bethesda)">
        <title>Comparative analysis highlights variable genome content of wheat rusts and divergence of the mating loci.</title>
        <authorList>
            <person name="Cuomo C.A."/>
            <person name="Bakkeren G."/>
            <person name="Khalil H.B."/>
            <person name="Panwar V."/>
            <person name="Joly D."/>
            <person name="Linning R."/>
            <person name="Sakthikumar S."/>
            <person name="Song X."/>
            <person name="Adiconis X."/>
            <person name="Fan L."/>
            <person name="Goldberg J.M."/>
            <person name="Levin J.Z."/>
            <person name="Young S."/>
            <person name="Zeng Q."/>
            <person name="Anikster Y."/>
            <person name="Bruce M."/>
            <person name="Wang M."/>
            <person name="Yin C."/>
            <person name="McCallum B."/>
            <person name="Szabo L.J."/>
            <person name="Hulbert S."/>
            <person name="Chen X."/>
            <person name="Fellers J.P."/>
        </authorList>
    </citation>
    <scope>NUCLEOTIDE SEQUENCE</scope>
    <source>
        <strain evidence="4">Isolate 1-1 / race 1 (BBBD)</strain>
        <strain evidence="3">isolate 1-1 / race 1 (BBBD)</strain>
    </source>
</reference>
<gene>
    <name evidence="2" type="ORF">PTTG_05141</name>
</gene>
<dbReference type="EnsemblFungi" id="PTTG_05141-t43_1">
    <property type="protein sequence ID" value="PTTG_05141-t43_1-p1"/>
    <property type="gene ID" value="PTTG_05141"/>
</dbReference>
<evidence type="ECO:0000313" key="2">
    <source>
        <dbReference type="EMBL" id="OAV94657.1"/>
    </source>
</evidence>
<feature type="region of interest" description="Disordered" evidence="1">
    <location>
        <begin position="352"/>
        <end position="433"/>
    </location>
</feature>
<dbReference type="AlphaFoldDB" id="A0A180GPB5"/>
<feature type="region of interest" description="Disordered" evidence="1">
    <location>
        <begin position="1"/>
        <end position="77"/>
    </location>
</feature>
<evidence type="ECO:0000256" key="1">
    <source>
        <dbReference type="SAM" id="MobiDB-lite"/>
    </source>
</evidence>
<reference evidence="3" key="4">
    <citation type="submission" date="2025-05" db="UniProtKB">
        <authorList>
            <consortium name="EnsemblFungi"/>
        </authorList>
    </citation>
    <scope>IDENTIFICATION</scope>
    <source>
        <strain evidence="3">isolate 1-1 / race 1 (BBBD)</strain>
    </source>
</reference>
<feature type="compositionally biased region" description="Polar residues" evidence="1">
    <location>
        <begin position="1"/>
        <end position="15"/>
    </location>
</feature>
<dbReference type="Proteomes" id="UP000005240">
    <property type="component" value="Unassembled WGS sequence"/>
</dbReference>
<keyword evidence="4" id="KW-1185">Reference proteome</keyword>
<evidence type="ECO:0000313" key="3">
    <source>
        <dbReference type="EnsemblFungi" id="PTTG_05141-t43_1-p1"/>
    </source>
</evidence>
<feature type="compositionally biased region" description="Polar residues" evidence="1">
    <location>
        <begin position="569"/>
        <end position="580"/>
    </location>
</feature>
<sequence>MQNEAPATTRFTLTRGTLEPLPFANVPGETQESYLGPSQPPDSQAAACRLFYEGSPTQRNHPNATGPPTEPPPQPRNIHIEHCIFQRTVAGQLAMANPNAVVHTKQALAEVQKHWEKVTPNGTAVLSSVVQRVTWAQFRLDVAVALGKTKTHLGTHIDLMDANGLLKWQGAVKKHPVFGVGRNTIIASDADFDSYVDAILSKPDSEVIIRVIMANPRRTAKDRETSNALAIAYGSNDDRLALKRASVRVARNPHADVDTQERMRITQELYDYHHQLYGGNRKSMRIKDPADPARSFRVTANGYKTWAMAIMHGARGVDQDHPPRTDQFVSEKEVVYSLAELAAQASNCLSKHKSAATAPEDPPSGLPTLARSTPAVDKGGPRPPVFASVSQQASSVGAGSPRPRLAADTADPSRATLPPPIGASTPSTPVYTPVRRSVSGRFLPPRVLLTAAGAQPSPPARFDIPLPSPTKDSADSLFPKSGAAQAAADELDLSDQDELPFSPDPSVHVCLTRQNSLASTDIEILPPPKSDVDRKGPHGDGIAHTISRLSFGRARSPIRARPASPTRKTPATRSRSDSMASWFTESVPTADYPLNDAGKALTMEAFLDLSCFNKGDVITRGLLAMSHIRQWDFFLQTSPRVLKTKFGFPYAIACQLIKGAMWLIPTHVIVPNPKGHTSPPRQPISHNNSPAAHPSNISHEPPITAVAPPPQDSASASGPPAHTEDHPRAMVSMRPPPTEPSSSWLPGSHYARARPGFVARRATI</sequence>
<feature type="region of interest" description="Disordered" evidence="1">
    <location>
        <begin position="522"/>
        <end position="580"/>
    </location>
</feature>
<dbReference type="OrthoDB" id="2499248at2759"/>
<proteinExistence type="predicted"/>
<feature type="compositionally biased region" description="Polar residues" evidence="1">
    <location>
        <begin position="684"/>
        <end position="698"/>
    </location>
</feature>
<evidence type="ECO:0000313" key="4">
    <source>
        <dbReference type="Proteomes" id="UP000005240"/>
    </source>
</evidence>
<reference evidence="2" key="2">
    <citation type="submission" date="2016-05" db="EMBL/GenBank/DDBJ databases">
        <title>Comparative analysis highlights variable genome content of wheat rusts and divergence of the mating loci.</title>
        <authorList>
            <person name="Cuomo C.A."/>
            <person name="Bakkeren G."/>
            <person name="Szabo L."/>
            <person name="Khalil H."/>
            <person name="Joly D."/>
            <person name="Goldberg J."/>
            <person name="Young S."/>
            <person name="Zeng Q."/>
            <person name="Fellers J."/>
        </authorList>
    </citation>
    <scope>NUCLEOTIDE SEQUENCE [LARGE SCALE GENOMIC DNA]</scope>
    <source>
        <strain evidence="2">1-1 BBBD Race 1</strain>
    </source>
</reference>
<protein>
    <submittedName>
        <fullName evidence="2 3">Uncharacterized protein</fullName>
    </submittedName>
</protein>
<feature type="compositionally biased region" description="Low complexity" evidence="1">
    <location>
        <begin position="553"/>
        <end position="567"/>
    </location>
</feature>
<dbReference type="VEuPathDB" id="FungiDB:PTTG_05141"/>
<organism evidence="2">
    <name type="scientific">Puccinia triticina (isolate 1-1 / race 1 (BBBD))</name>
    <name type="common">Brown leaf rust fungus</name>
    <dbReference type="NCBI Taxonomy" id="630390"/>
    <lineage>
        <taxon>Eukaryota</taxon>
        <taxon>Fungi</taxon>
        <taxon>Dikarya</taxon>
        <taxon>Basidiomycota</taxon>
        <taxon>Pucciniomycotina</taxon>
        <taxon>Pucciniomycetes</taxon>
        <taxon>Pucciniales</taxon>
        <taxon>Pucciniaceae</taxon>
        <taxon>Puccinia</taxon>
    </lineage>
</organism>
<accession>A0A180GPB5</accession>
<feature type="compositionally biased region" description="Low complexity" evidence="1">
    <location>
        <begin position="387"/>
        <end position="400"/>
    </location>
</feature>
<dbReference type="EMBL" id="ADAS02000038">
    <property type="protein sequence ID" value="OAV94657.1"/>
    <property type="molecule type" value="Genomic_DNA"/>
</dbReference>
<name>A0A180GPB5_PUCT1</name>
<reference evidence="2" key="1">
    <citation type="submission" date="2009-11" db="EMBL/GenBank/DDBJ databases">
        <authorList>
            <consortium name="The Broad Institute Genome Sequencing Platform"/>
            <person name="Ward D."/>
            <person name="Feldgarden M."/>
            <person name="Earl A."/>
            <person name="Young S.K."/>
            <person name="Zeng Q."/>
            <person name="Koehrsen M."/>
            <person name="Alvarado L."/>
            <person name="Berlin A."/>
            <person name="Bochicchio J."/>
            <person name="Borenstein D."/>
            <person name="Chapman S.B."/>
            <person name="Chen Z."/>
            <person name="Engels R."/>
            <person name="Freedman E."/>
            <person name="Gellesch M."/>
            <person name="Goldberg J."/>
            <person name="Griggs A."/>
            <person name="Gujja S."/>
            <person name="Heilman E."/>
            <person name="Heiman D."/>
            <person name="Hepburn T."/>
            <person name="Howarth C."/>
            <person name="Jen D."/>
            <person name="Larson L."/>
            <person name="Lewis B."/>
            <person name="Mehta T."/>
            <person name="Park D."/>
            <person name="Pearson M."/>
            <person name="Roberts A."/>
            <person name="Saif S."/>
            <person name="Shea T."/>
            <person name="Shenoy N."/>
            <person name="Sisk P."/>
            <person name="Stolte C."/>
            <person name="Sykes S."/>
            <person name="Thomson T."/>
            <person name="Walk T."/>
            <person name="White J."/>
            <person name="Yandava C."/>
            <person name="Izard J."/>
            <person name="Baranova O.V."/>
            <person name="Blanton J.M."/>
            <person name="Tanner A.C."/>
            <person name="Dewhirst F.E."/>
            <person name="Haas B."/>
            <person name="Nusbaum C."/>
            <person name="Birren B."/>
        </authorList>
    </citation>
    <scope>NUCLEOTIDE SEQUENCE [LARGE SCALE GENOMIC DNA]</scope>
    <source>
        <strain evidence="2">1-1 BBBD Race 1</strain>
    </source>
</reference>